<feature type="transmembrane region" description="Helical" evidence="1">
    <location>
        <begin position="113"/>
        <end position="138"/>
    </location>
</feature>
<keyword evidence="1" id="KW-1133">Transmembrane helix</keyword>
<keyword evidence="1" id="KW-0472">Membrane</keyword>
<reference evidence="3" key="1">
    <citation type="journal article" date="2021" name="IMA Fungus">
        <title>Genomic characterization of three marine fungi, including Emericellopsis atlantica sp. nov. with signatures of a generalist lifestyle and marine biomass degradation.</title>
        <authorList>
            <person name="Hagestad O.C."/>
            <person name="Hou L."/>
            <person name="Andersen J.H."/>
            <person name="Hansen E.H."/>
            <person name="Altermark B."/>
            <person name="Li C."/>
            <person name="Kuhnert E."/>
            <person name="Cox R.J."/>
            <person name="Crous P.W."/>
            <person name="Spatafora J.W."/>
            <person name="Lail K."/>
            <person name="Amirebrahimi M."/>
            <person name="Lipzen A."/>
            <person name="Pangilinan J."/>
            <person name="Andreopoulos W."/>
            <person name="Hayes R.D."/>
            <person name="Ng V."/>
            <person name="Grigoriev I.V."/>
            <person name="Jackson S.A."/>
            <person name="Sutton T.D.S."/>
            <person name="Dobson A.D.W."/>
            <person name="Rama T."/>
        </authorList>
    </citation>
    <scope>NUCLEOTIDE SEQUENCE</scope>
    <source>
        <strain evidence="3">TRa3180A</strain>
    </source>
</reference>
<dbReference type="EMBL" id="MU253846">
    <property type="protein sequence ID" value="KAG9245454.1"/>
    <property type="molecule type" value="Genomic_DNA"/>
</dbReference>
<evidence type="ECO:0000313" key="4">
    <source>
        <dbReference type="Proteomes" id="UP000887226"/>
    </source>
</evidence>
<dbReference type="OrthoDB" id="10032492at2759"/>
<keyword evidence="1" id="KW-0812">Transmembrane</keyword>
<organism evidence="3 4">
    <name type="scientific">Calycina marina</name>
    <dbReference type="NCBI Taxonomy" id="1763456"/>
    <lineage>
        <taxon>Eukaryota</taxon>
        <taxon>Fungi</taxon>
        <taxon>Dikarya</taxon>
        <taxon>Ascomycota</taxon>
        <taxon>Pezizomycotina</taxon>
        <taxon>Leotiomycetes</taxon>
        <taxon>Helotiales</taxon>
        <taxon>Pezizellaceae</taxon>
        <taxon>Calycina</taxon>
    </lineage>
</organism>
<sequence>MKVLLHHLWLFPLVAGTAWLVALLTLLIAWFAKGMPQYPGQSNPYVPYELLPESYQNSRLIMIRFVSDIGAFELKPVFLICAIMTGLGFIGTTCSVHYARYSSRMYGLKGSRIAKAVSCLAIIASIVAGVNLIMLSIMDTYRFQEAHRNFLGASFLGLGCSAACTTWVYLDQTRKRSPYRRLREYCVVNTAIQVCELGLGAAFMVLLNKEWYRIAGFLEWTVTILGSFWLLNFIGYLA</sequence>
<name>A0A9P7Z4X4_9HELO</name>
<keyword evidence="4" id="KW-1185">Reference proteome</keyword>
<gene>
    <name evidence="3" type="ORF">BJ878DRAFT_479209</name>
</gene>
<feature type="transmembrane region" description="Helical" evidence="1">
    <location>
        <begin position="217"/>
        <end position="237"/>
    </location>
</feature>
<comment type="caution">
    <text evidence="3">The sequence shown here is derived from an EMBL/GenBank/DDBJ whole genome shotgun (WGS) entry which is preliminary data.</text>
</comment>
<protein>
    <submittedName>
        <fullName evidence="3">Frag1/DRAM/Sfk1</fullName>
    </submittedName>
</protein>
<evidence type="ECO:0000256" key="1">
    <source>
        <dbReference type="SAM" id="Phobius"/>
    </source>
</evidence>
<dbReference type="InterPro" id="IPR019402">
    <property type="entry name" value="CWH43_N"/>
</dbReference>
<evidence type="ECO:0000259" key="2">
    <source>
        <dbReference type="Pfam" id="PF10277"/>
    </source>
</evidence>
<feature type="transmembrane region" description="Helical" evidence="1">
    <location>
        <begin position="182"/>
        <end position="205"/>
    </location>
</feature>
<evidence type="ECO:0000313" key="3">
    <source>
        <dbReference type="EMBL" id="KAG9245454.1"/>
    </source>
</evidence>
<dbReference type="Pfam" id="PF10277">
    <property type="entry name" value="Frag1"/>
    <property type="match status" value="1"/>
</dbReference>
<dbReference type="Proteomes" id="UP000887226">
    <property type="component" value="Unassembled WGS sequence"/>
</dbReference>
<dbReference type="AlphaFoldDB" id="A0A9P7Z4X4"/>
<feature type="transmembrane region" description="Helical" evidence="1">
    <location>
        <begin position="150"/>
        <end position="170"/>
    </location>
</feature>
<accession>A0A9P7Z4X4</accession>
<proteinExistence type="predicted"/>
<feature type="transmembrane region" description="Helical" evidence="1">
    <location>
        <begin position="7"/>
        <end position="32"/>
    </location>
</feature>
<feature type="transmembrane region" description="Helical" evidence="1">
    <location>
        <begin position="77"/>
        <end position="101"/>
    </location>
</feature>
<feature type="domain" description="CWH43-like N-terminal" evidence="2">
    <location>
        <begin position="8"/>
        <end position="230"/>
    </location>
</feature>